<keyword evidence="3" id="KW-1185">Reference proteome</keyword>
<dbReference type="EMBL" id="JBJKTR010000003">
    <property type="protein sequence ID" value="KAL3373411.1"/>
    <property type="molecule type" value="Genomic_DNA"/>
</dbReference>
<dbReference type="AlphaFoldDB" id="A0ABD2UYZ8"/>
<evidence type="ECO:0000256" key="1">
    <source>
        <dbReference type="SAM" id="MobiDB-lite"/>
    </source>
</evidence>
<dbReference type="PANTHER" id="PTHR47481">
    <property type="match status" value="1"/>
</dbReference>
<dbReference type="Pfam" id="PF14223">
    <property type="entry name" value="Retrotran_gag_2"/>
    <property type="match status" value="1"/>
</dbReference>
<feature type="region of interest" description="Disordered" evidence="1">
    <location>
        <begin position="1"/>
        <end position="33"/>
    </location>
</feature>
<accession>A0ABD2UYZ8</accession>
<sequence length="164" mass="18212">MSRSNMISDHTSDSSSTSQTTAMAQASNPSPSPLNNAHHFISIKLTSSNYLFWKTQVCSFLRGQELFGYVDGSYVCPPSHMAGKNGEQDVVNPTYIRWIKQDQLIMNLIISSLSEETIPIVIGLPTTKSIWDALEAAFSSPSNTRILNLRMQLQNLKQEDLSVT</sequence>
<evidence type="ECO:0000313" key="3">
    <source>
        <dbReference type="Proteomes" id="UP001627284"/>
    </source>
</evidence>
<gene>
    <name evidence="2" type="ORF">AABB24_005414</name>
</gene>
<comment type="caution">
    <text evidence="2">The sequence shown here is derived from an EMBL/GenBank/DDBJ whole genome shotgun (WGS) entry which is preliminary data.</text>
</comment>
<name>A0ABD2UYZ8_9SOLN</name>
<feature type="compositionally biased region" description="Low complexity" evidence="1">
    <location>
        <begin position="1"/>
        <end position="28"/>
    </location>
</feature>
<evidence type="ECO:0008006" key="4">
    <source>
        <dbReference type="Google" id="ProtNLM"/>
    </source>
</evidence>
<dbReference type="PANTHER" id="PTHR47481:SF43">
    <property type="entry name" value="RETROTRANSPOSON COPIA-LIKE N-TERMINAL DOMAIN-CONTAINING PROTEIN"/>
    <property type="match status" value="1"/>
</dbReference>
<reference evidence="2 3" key="1">
    <citation type="submission" date="2024-05" db="EMBL/GenBank/DDBJ databases">
        <title>De novo assembly of an allotetraploid wild potato.</title>
        <authorList>
            <person name="Hosaka A.J."/>
        </authorList>
    </citation>
    <scope>NUCLEOTIDE SEQUENCE [LARGE SCALE GENOMIC DNA]</scope>
    <source>
        <tissue evidence="2">Young leaves</tissue>
    </source>
</reference>
<protein>
    <recommendedName>
        <fullName evidence="4">Retrotransposon Copia-like N-terminal domain-containing protein</fullName>
    </recommendedName>
</protein>
<evidence type="ECO:0000313" key="2">
    <source>
        <dbReference type="EMBL" id="KAL3373411.1"/>
    </source>
</evidence>
<dbReference type="Proteomes" id="UP001627284">
    <property type="component" value="Unassembled WGS sequence"/>
</dbReference>
<organism evidence="2 3">
    <name type="scientific">Solanum stoloniferum</name>
    <dbReference type="NCBI Taxonomy" id="62892"/>
    <lineage>
        <taxon>Eukaryota</taxon>
        <taxon>Viridiplantae</taxon>
        <taxon>Streptophyta</taxon>
        <taxon>Embryophyta</taxon>
        <taxon>Tracheophyta</taxon>
        <taxon>Spermatophyta</taxon>
        <taxon>Magnoliopsida</taxon>
        <taxon>eudicotyledons</taxon>
        <taxon>Gunneridae</taxon>
        <taxon>Pentapetalae</taxon>
        <taxon>asterids</taxon>
        <taxon>lamiids</taxon>
        <taxon>Solanales</taxon>
        <taxon>Solanaceae</taxon>
        <taxon>Solanoideae</taxon>
        <taxon>Solaneae</taxon>
        <taxon>Solanum</taxon>
    </lineage>
</organism>
<proteinExistence type="predicted"/>